<evidence type="ECO:0000313" key="12">
    <source>
        <dbReference type="RefSeq" id="XP_017859234.1"/>
    </source>
</evidence>
<dbReference type="RefSeq" id="XP_017859234.1">
    <property type="nucleotide sequence ID" value="XM_018003745.1"/>
</dbReference>
<gene>
    <name evidence="12" type="primary">LOC108611229</name>
</gene>
<protein>
    <submittedName>
        <fullName evidence="12">Uncharacterized protein LOC108611229 isoform X1</fullName>
    </submittedName>
</protein>
<comment type="subcellular location">
    <subcellularLocation>
        <location evidence="1">Membrane</location>
    </subcellularLocation>
</comment>
<organism evidence="11 12">
    <name type="scientific">Drosophila arizonae</name>
    <name type="common">Fruit fly</name>
    <dbReference type="NCBI Taxonomy" id="7263"/>
    <lineage>
        <taxon>Eukaryota</taxon>
        <taxon>Metazoa</taxon>
        <taxon>Ecdysozoa</taxon>
        <taxon>Arthropoda</taxon>
        <taxon>Hexapoda</taxon>
        <taxon>Insecta</taxon>
        <taxon>Pterygota</taxon>
        <taxon>Neoptera</taxon>
        <taxon>Endopterygota</taxon>
        <taxon>Diptera</taxon>
        <taxon>Brachycera</taxon>
        <taxon>Muscomorpha</taxon>
        <taxon>Ephydroidea</taxon>
        <taxon>Drosophilidae</taxon>
        <taxon>Drosophila</taxon>
    </lineage>
</organism>
<feature type="signal peptide" evidence="9">
    <location>
        <begin position="1"/>
        <end position="21"/>
    </location>
</feature>
<comment type="caution">
    <text evidence="6">Lacks conserved residue(s) required for the propagation of feature annotation.</text>
</comment>
<evidence type="ECO:0000256" key="9">
    <source>
        <dbReference type="SAM" id="SignalP"/>
    </source>
</evidence>
<reference evidence="12" key="3">
    <citation type="submission" date="2025-08" db="UniProtKB">
        <authorList>
            <consortium name="RefSeq"/>
        </authorList>
    </citation>
    <scope>IDENTIFICATION</scope>
    <source>
        <tissue evidence="12">Whole organism</tissue>
    </source>
</reference>
<feature type="transmembrane region" description="Helical" evidence="8">
    <location>
        <begin position="1103"/>
        <end position="1127"/>
    </location>
</feature>
<keyword evidence="3" id="KW-0677">Repeat</keyword>
<keyword evidence="9" id="KW-0732">Signal</keyword>
<evidence type="ECO:0000256" key="4">
    <source>
        <dbReference type="ARBA" id="ARBA00022989"/>
    </source>
</evidence>
<evidence type="ECO:0000256" key="1">
    <source>
        <dbReference type="ARBA" id="ARBA00004370"/>
    </source>
</evidence>
<keyword evidence="11" id="KW-1185">Reference proteome</keyword>
<dbReference type="SUPFAM" id="SSF49723">
    <property type="entry name" value="Lipase/lipooxygenase domain (PLAT/LH2 domain)"/>
    <property type="match status" value="1"/>
</dbReference>
<evidence type="ECO:0000256" key="3">
    <source>
        <dbReference type="ARBA" id="ARBA00022737"/>
    </source>
</evidence>
<dbReference type="InterPro" id="IPR001024">
    <property type="entry name" value="PLAT/LH2_dom"/>
</dbReference>
<keyword evidence="2 8" id="KW-0812">Transmembrane</keyword>
<evidence type="ECO:0000256" key="5">
    <source>
        <dbReference type="ARBA" id="ARBA00023136"/>
    </source>
</evidence>
<dbReference type="Proteomes" id="UP000694904">
    <property type="component" value="Chromosome 3"/>
</dbReference>
<keyword evidence="5 8" id="KW-0472">Membrane</keyword>
<feature type="region of interest" description="Disordered" evidence="7">
    <location>
        <begin position="898"/>
        <end position="923"/>
    </location>
</feature>
<reference evidence="11" key="1">
    <citation type="journal article" date="1997" name="Nucleic Acids Res.">
        <title>tRNAscan-SE: a program for improved detection of transfer RNA genes in genomic sequence.</title>
        <authorList>
            <person name="Lowe T.M."/>
            <person name="Eddy S.R."/>
        </authorList>
    </citation>
    <scope>NUCLEOTIDE SEQUENCE [LARGE SCALE GENOMIC DNA]</scope>
</reference>
<feature type="transmembrane region" description="Helical" evidence="8">
    <location>
        <begin position="1324"/>
        <end position="1342"/>
    </location>
</feature>
<dbReference type="Pfam" id="PF02010">
    <property type="entry name" value="REJ"/>
    <property type="match status" value="1"/>
</dbReference>
<feature type="transmembrane region" description="Helical" evidence="8">
    <location>
        <begin position="1354"/>
        <end position="1377"/>
    </location>
</feature>
<dbReference type="Pfam" id="PF01477">
    <property type="entry name" value="PLAT"/>
    <property type="match status" value="1"/>
</dbReference>
<keyword evidence="4 8" id="KW-1133">Transmembrane helix</keyword>
<evidence type="ECO:0000313" key="11">
    <source>
        <dbReference type="Proteomes" id="UP000694904"/>
    </source>
</evidence>
<evidence type="ECO:0000256" key="7">
    <source>
        <dbReference type="SAM" id="MobiDB-lite"/>
    </source>
</evidence>
<dbReference type="PANTHER" id="PTHR46730:SF1">
    <property type="entry name" value="PLAT DOMAIN-CONTAINING PROTEIN"/>
    <property type="match status" value="1"/>
</dbReference>
<evidence type="ECO:0000259" key="10">
    <source>
        <dbReference type="PROSITE" id="PS50095"/>
    </source>
</evidence>
<feature type="chain" id="PRO_5046607468" evidence="9">
    <location>
        <begin position="22"/>
        <end position="1385"/>
    </location>
</feature>
<evidence type="ECO:0000256" key="8">
    <source>
        <dbReference type="SAM" id="Phobius"/>
    </source>
</evidence>
<name>A0ABM1NW98_DROAR</name>
<dbReference type="Gene3D" id="2.60.60.20">
    <property type="entry name" value="PLAT/LH2 domain"/>
    <property type="match status" value="1"/>
</dbReference>
<dbReference type="PROSITE" id="PS50095">
    <property type="entry name" value="PLAT"/>
    <property type="match status" value="1"/>
</dbReference>
<accession>A0ABM1NW98</accession>
<evidence type="ECO:0000256" key="2">
    <source>
        <dbReference type="ARBA" id="ARBA00022692"/>
    </source>
</evidence>
<dbReference type="GeneID" id="108611229"/>
<proteinExistence type="predicted"/>
<sequence>MELRGYTVNVLVLLLVSLARNEDRIELGLYANKVVSYGVPTPLVVTMSGYPKCELRLRVSSPRYLVAQWIVGPNIEPPMKPLFQKTDNIANELSRLHIVPSVNLSYERGYFAELNATFWQSSNIRLTLGGLCSLKSHSGFNPVARTIFLTMNISRDVCIPHAEDEACFHPNTPMEFSVMYGSEIEINLLNNCGMDTNNITWTVMDLAETTKLKTFHHQSLGLTLEPYALRFPNESGPYRNQYVLQISGDSGGRIFVARCYLKALAEAVQAIISGGIVRNVHEEEEIYMDGSPSRDYAKRPDEKQFNVYNWTCRSNDVHNTMCNGRTWTQATFLIPRKSFALGNKYEFSLSVASDIHPHQISHAHQVLLIVEFKTLQVEVTCVKNCESNAYDPEETVHMAVQCRNCGSYKPKYAWYLDGYEASQTKDLRMRLQTNNEESKVVLRAITSDFRIGTQVHLLTARKNPIYSCHIAPTTGTEVITKFNACCWKFNAKVKLFFVYADKVLIHECVYCYGPVYLPNNVTNLMALICERHWKCTKIHMPLVTVHSMGDIPTESSNDLWTYIKDTQSSYFNVNDRLRFMAVAQAAANVIREPKTALTLMKAFGEFHPRSLITLSLLAKFTKTLAINLTPIDDIDLLVMIECLTKLNENFEIVTDTNDARHLIRMPYLNTTIELIKISNFMTAINRYIAPPAKSIFDQYNQAVKDKKLQQPVIDDLLEEISQIDSELVKEHSEKWVRSLWQTERLCRFLSSARKHGVDSNDTAGVVIDTMTLAVHCMLFKPGLEYAIDTNDARHTVYLSSELLDELKDPLTNKVCIKIISKIRRLNWWYPEERQPSNELLTVHANKTGYEFQEELRLHNSHISFRTVTGRFKPALDIPKNQEIESIFQQLDLDTSRSYGQQIEGKSRSRATASQDESDNDDTLAETGKYGSCLEYGQLNTKMQLLAYRMQLQQRSMVAVRFKNTTHRLNVLLVMKNLPTNLVSAIADSECSVPAHSTNTTMVLRNKCTEPERVYLVIRLFSDDESDGPIPGGPANFSFVFQVRSCDHWKQSEQHWQHINCLPGLQYPRQGYIYCNCSMMGTFTSYVYYVPAIAVPINITKDILFNWVVLSVYIVALLGTFIVLVLLFRYHNHQPSKTIACDMTDLEEASDRDVHDLLIYLRTGCRDNALTTATVRLIFETTKRAELQFTLMQNPESPELTRNSTYILWLRSRDIRIPTRIAVVHNNEGRYPTWYLYHIEVIDIQTQQVQVFKVNRWVRHKFLILSSSMVVRPGDQTVEDSWRDRFVAEFERQWLNWGLWQPLTGKWRGTGINDTMTRAQRVCIFLNKLIITYTVCACVWAPAKQESAYQDTIYFNYRSFLLMVIISLILTNLAQYILESLLLLSH</sequence>
<dbReference type="InterPro" id="IPR002859">
    <property type="entry name" value="PKD/REJ-like"/>
</dbReference>
<dbReference type="PANTHER" id="PTHR46730">
    <property type="entry name" value="POLYCYSTIN-1"/>
    <property type="match status" value="1"/>
</dbReference>
<feature type="domain" description="PLAT" evidence="10">
    <location>
        <begin position="1154"/>
        <end position="1271"/>
    </location>
</feature>
<dbReference type="InterPro" id="IPR036392">
    <property type="entry name" value="PLAT/LH2_dom_sf"/>
</dbReference>
<evidence type="ECO:0000256" key="6">
    <source>
        <dbReference type="PROSITE-ProRule" id="PRU00152"/>
    </source>
</evidence>
<reference evidence="11" key="2">
    <citation type="journal article" date="2016" name="G3 (Bethesda)">
        <title>Genome Evolution in Three Species of Cactophilic Drosophila.</title>
        <authorList>
            <person name="Sanchez-Flores A."/>
            <person name="Penazola F."/>
            <person name="Carpinteyro-Ponce J."/>
            <person name="Nazario-Yepiz N."/>
            <person name="Abreu-Goodger C."/>
            <person name="Machado C.A."/>
            <person name="Markow T.A."/>
        </authorList>
    </citation>
    <scope>NUCLEOTIDE SEQUENCE [LARGE SCALE GENOMIC DNA]</scope>
</reference>